<dbReference type="OrthoDB" id="2373414at2"/>
<dbReference type="SUPFAM" id="SSF46894">
    <property type="entry name" value="C-terminal effector domain of the bipartite response regulators"/>
    <property type="match status" value="1"/>
</dbReference>
<proteinExistence type="predicted"/>
<dbReference type="InterPro" id="IPR016032">
    <property type="entry name" value="Sig_transdc_resp-reg_C-effctor"/>
</dbReference>
<dbReference type="InterPro" id="IPR011006">
    <property type="entry name" value="CheY-like_superfamily"/>
</dbReference>
<keyword evidence="5" id="KW-0804">Transcription</keyword>
<evidence type="ECO:0000256" key="1">
    <source>
        <dbReference type="ARBA" id="ARBA00022553"/>
    </source>
</evidence>
<dbReference type="GO" id="GO:0000156">
    <property type="term" value="F:phosphorelay response regulator activity"/>
    <property type="evidence" value="ECO:0007669"/>
    <property type="project" value="TreeGrafter"/>
</dbReference>
<dbReference type="InterPro" id="IPR001867">
    <property type="entry name" value="OmpR/PhoB-type_DNA-bd"/>
</dbReference>
<evidence type="ECO:0000256" key="3">
    <source>
        <dbReference type="ARBA" id="ARBA00023015"/>
    </source>
</evidence>
<feature type="modified residue" description="4-aspartylphosphate" evidence="6">
    <location>
        <position position="51"/>
    </location>
</feature>
<dbReference type="AlphaFoldDB" id="F7NH00"/>
<dbReference type="EMBL" id="AFGF01000050">
    <property type="protein sequence ID" value="EGO64731.1"/>
    <property type="molecule type" value="Genomic_DNA"/>
</dbReference>
<dbReference type="STRING" id="1009370.ALO_06708"/>
<dbReference type="GO" id="GO:0006355">
    <property type="term" value="P:regulation of DNA-templated transcription"/>
    <property type="evidence" value="ECO:0007669"/>
    <property type="project" value="InterPro"/>
</dbReference>
<dbReference type="CDD" id="cd00383">
    <property type="entry name" value="trans_reg_C"/>
    <property type="match status" value="1"/>
</dbReference>
<evidence type="ECO:0000313" key="11">
    <source>
        <dbReference type="Proteomes" id="UP000003240"/>
    </source>
</evidence>
<keyword evidence="2" id="KW-0902">Two-component regulatory system</keyword>
<dbReference type="InterPro" id="IPR001789">
    <property type="entry name" value="Sig_transdc_resp-reg_receiver"/>
</dbReference>
<dbReference type="GO" id="GO:0000976">
    <property type="term" value="F:transcription cis-regulatory region binding"/>
    <property type="evidence" value="ECO:0007669"/>
    <property type="project" value="TreeGrafter"/>
</dbReference>
<evidence type="ECO:0000256" key="7">
    <source>
        <dbReference type="PROSITE-ProRule" id="PRU01091"/>
    </source>
</evidence>
<dbReference type="Pfam" id="PF00486">
    <property type="entry name" value="Trans_reg_C"/>
    <property type="match status" value="1"/>
</dbReference>
<keyword evidence="4 7" id="KW-0238">DNA-binding</keyword>
<dbReference type="InterPro" id="IPR036388">
    <property type="entry name" value="WH-like_DNA-bd_sf"/>
</dbReference>
<feature type="domain" description="Response regulatory" evidence="8">
    <location>
        <begin position="2"/>
        <end position="116"/>
    </location>
</feature>
<dbReference type="Gene3D" id="1.10.10.10">
    <property type="entry name" value="Winged helix-like DNA-binding domain superfamily/Winged helix DNA-binding domain"/>
    <property type="match status" value="1"/>
</dbReference>
<evidence type="ECO:0000259" key="9">
    <source>
        <dbReference type="PROSITE" id="PS51755"/>
    </source>
</evidence>
<dbReference type="Gene3D" id="3.40.50.2300">
    <property type="match status" value="1"/>
</dbReference>
<dbReference type="eggNOG" id="COG0745">
    <property type="taxonomic scope" value="Bacteria"/>
</dbReference>
<name>F7NH00_9FIRM</name>
<keyword evidence="1 6" id="KW-0597">Phosphoprotein</keyword>
<evidence type="ECO:0000313" key="10">
    <source>
        <dbReference type="EMBL" id="EGO64731.1"/>
    </source>
</evidence>
<gene>
    <name evidence="10" type="ORF">ALO_06708</name>
</gene>
<accession>F7NH00</accession>
<feature type="DNA-binding region" description="OmpR/PhoB-type" evidence="7">
    <location>
        <begin position="125"/>
        <end position="219"/>
    </location>
</feature>
<dbReference type="PROSITE" id="PS51755">
    <property type="entry name" value="OMPR_PHOB"/>
    <property type="match status" value="1"/>
</dbReference>
<dbReference type="SMART" id="SM00862">
    <property type="entry name" value="Trans_reg_C"/>
    <property type="match status" value="1"/>
</dbReference>
<sequence length="228" mass="25745">MKLLLVEDEAKLIEALTHLLKKNGYIVDAVLNGETGCEMACTGIYDIIILDRMLPRQDGLSIIREMRSLGVDTPVIFLTAKDTPQDRTEGLDAGADDYLVKPFSIDELLARLRALSRRKGKELAEDTFGAAGLIFDPLRSQVKKGDEVIQLTVKESQLLELLIRNHDRVVTKQRIMEKVWGYNSETDMANVNLYIHYLRKKLNVACIKTVRGIGYYFQETENVAKSAN</sequence>
<dbReference type="SUPFAM" id="SSF52172">
    <property type="entry name" value="CheY-like"/>
    <property type="match status" value="1"/>
</dbReference>
<evidence type="ECO:0000256" key="6">
    <source>
        <dbReference type="PROSITE-ProRule" id="PRU00169"/>
    </source>
</evidence>
<organism evidence="10 11">
    <name type="scientific">Acetonema longum DSM 6540</name>
    <dbReference type="NCBI Taxonomy" id="1009370"/>
    <lineage>
        <taxon>Bacteria</taxon>
        <taxon>Bacillati</taxon>
        <taxon>Bacillota</taxon>
        <taxon>Negativicutes</taxon>
        <taxon>Acetonemataceae</taxon>
        <taxon>Acetonema</taxon>
    </lineage>
</organism>
<dbReference type="PANTHER" id="PTHR48111:SF22">
    <property type="entry name" value="REGULATOR OF RPOS"/>
    <property type="match status" value="1"/>
</dbReference>
<evidence type="ECO:0000256" key="5">
    <source>
        <dbReference type="ARBA" id="ARBA00023163"/>
    </source>
</evidence>
<dbReference type="RefSeq" id="WP_004573163.1">
    <property type="nucleotide sequence ID" value="NZ_AFGF01000050.1"/>
</dbReference>
<protein>
    <submittedName>
        <fullName evidence="10">Two component transcriptional regulator, winged helix family protein</fullName>
    </submittedName>
</protein>
<dbReference type="GO" id="GO:0032993">
    <property type="term" value="C:protein-DNA complex"/>
    <property type="evidence" value="ECO:0007669"/>
    <property type="project" value="TreeGrafter"/>
</dbReference>
<dbReference type="GO" id="GO:0005829">
    <property type="term" value="C:cytosol"/>
    <property type="evidence" value="ECO:0007669"/>
    <property type="project" value="TreeGrafter"/>
</dbReference>
<feature type="domain" description="OmpR/PhoB-type" evidence="9">
    <location>
        <begin position="125"/>
        <end position="219"/>
    </location>
</feature>
<dbReference type="Proteomes" id="UP000003240">
    <property type="component" value="Unassembled WGS sequence"/>
</dbReference>
<keyword evidence="11" id="KW-1185">Reference proteome</keyword>
<dbReference type="Gene3D" id="6.10.250.690">
    <property type="match status" value="1"/>
</dbReference>
<evidence type="ECO:0000259" key="8">
    <source>
        <dbReference type="PROSITE" id="PS50110"/>
    </source>
</evidence>
<evidence type="ECO:0000256" key="2">
    <source>
        <dbReference type="ARBA" id="ARBA00023012"/>
    </source>
</evidence>
<dbReference type="PROSITE" id="PS50110">
    <property type="entry name" value="RESPONSE_REGULATORY"/>
    <property type="match status" value="1"/>
</dbReference>
<dbReference type="SMART" id="SM00448">
    <property type="entry name" value="REC"/>
    <property type="match status" value="1"/>
</dbReference>
<evidence type="ECO:0000256" key="4">
    <source>
        <dbReference type="ARBA" id="ARBA00023125"/>
    </source>
</evidence>
<comment type="caution">
    <text evidence="10">The sequence shown here is derived from an EMBL/GenBank/DDBJ whole genome shotgun (WGS) entry which is preliminary data.</text>
</comment>
<dbReference type="PANTHER" id="PTHR48111">
    <property type="entry name" value="REGULATOR OF RPOS"/>
    <property type="match status" value="1"/>
</dbReference>
<dbReference type="InterPro" id="IPR039420">
    <property type="entry name" value="WalR-like"/>
</dbReference>
<dbReference type="Pfam" id="PF00072">
    <property type="entry name" value="Response_reg"/>
    <property type="match status" value="1"/>
</dbReference>
<reference evidence="10 11" key="1">
    <citation type="journal article" date="2011" name="EMBO J.">
        <title>Structural diversity of bacterial flagellar motors.</title>
        <authorList>
            <person name="Chen S."/>
            <person name="Beeby M."/>
            <person name="Murphy G.E."/>
            <person name="Leadbetter J.R."/>
            <person name="Hendrixson D.R."/>
            <person name="Briegel A."/>
            <person name="Li Z."/>
            <person name="Shi J."/>
            <person name="Tocheva E.I."/>
            <person name="Muller A."/>
            <person name="Dobro M.J."/>
            <person name="Jensen G.J."/>
        </authorList>
    </citation>
    <scope>NUCLEOTIDE SEQUENCE [LARGE SCALE GENOMIC DNA]</scope>
    <source>
        <strain evidence="10 11">DSM 6540</strain>
    </source>
</reference>
<keyword evidence="3" id="KW-0805">Transcription regulation</keyword>